<proteinExistence type="inferred from homology"/>
<comment type="caution">
    <text evidence="8">The sequence shown here is derived from an EMBL/GenBank/DDBJ whole genome shotgun (WGS) entry which is preliminary data.</text>
</comment>
<evidence type="ECO:0000313" key="8">
    <source>
        <dbReference type="EMBL" id="RVX17528.1"/>
    </source>
</evidence>
<dbReference type="EMBL" id="QGNW01000013">
    <property type="protein sequence ID" value="RVX17528.1"/>
    <property type="molecule type" value="Genomic_DNA"/>
</dbReference>
<dbReference type="HAMAP" id="MF_00009">
    <property type="entry name" value="Endoribonucl_YbeY"/>
    <property type="match status" value="1"/>
</dbReference>
<comment type="cofactor">
    <cofactor evidence="1">
        <name>Zn(2+)</name>
        <dbReference type="ChEBI" id="CHEBI:29105"/>
    </cofactor>
</comment>
<keyword evidence="6" id="KW-0378">Hydrolase</keyword>
<dbReference type="PROSITE" id="PS01229">
    <property type="entry name" value="COF_2"/>
    <property type="match status" value="1"/>
</dbReference>
<evidence type="ECO:0000256" key="2">
    <source>
        <dbReference type="ARBA" id="ARBA00010875"/>
    </source>
</evidence>
<name>A0A438K8I9_VITVI</name>
<sequence length="546" mass="60403">MPPLLYPLRRTLRPPFLFHHHHQMARVLSHASPLPCPSPPSAAFVSNLSFSHSSIPFQISSPSPKSSIFGAAFRLVCRENERFSKRFGRILASQRGYRKLRRRPAKSKAKELELGVKICIEEELPDDPEILNIAEMLRLDVPIAMKLAFEGLKDSEYKTRDTTISDLGGFENVELSVLLCNDEFIRKLNKEWRDEDHATDVLSMSQHIPELKLPILMLGDIVISVETAARQAEERGHTLLDEIRILMVHGLLHLLGFDHEISDEAEVEMEKEEELLLKSLGWKGKGLIQSAYDAETDGNSHTENSDGTMLNSKSQITATTAKALKEALSRGVKVVVATGKARPAVITALKAVDLVGKDGVISEFSPGVFIQGLLVYGRQGRKIFKRNLDPDVCREAFHYSCKSEVPLVAFSEDRLLTLFDHPLVESLHTVYHEPKAEIMPSVEHLLAIAEIQKVLFLDTAEGVLLLCGHTGTSKGSGVRMLLDHLNVPAQEVMAIGDGENDIEMLELASLGIALSNGSEKTKAVANVIGPSNDEDGVADAIYRYAF</sequence>
<dbReference type="NCBIfam" id="TIGR00043">
    <property type="entry name" value="rRNA maturation RNase YbeY"/>
    <property type="match status" value="1"/>
</dbReference>
<organism evidence="8 9">
    <name type="scientific">Vitis vinifera</name>
    <name type="common">Grape</name>
    <dbReference type="NCBI Taxonomy" id="29760"/>
    <lineage>
        <taxon>Eukaryota</taxon>
        <taxon>Viridiplantae</taxon>
        <taxon>Streptophyta</taxon>
        <taxon>Embryophyta</taxon>
        <taxon>Tracheophyta</taxon>
        <taxon>Spermatophyta</taxon>
        <taxon>Magnoliopsida</taxon>
        <taxon>eudicotyledons</taxon>
        <taxon>Gunneridae</taxon>
        <taxon>Pentapetalae</taxon>
        <taxon>rosids</taxon>
        <taxon>Vitales</taxon>
        <taxon>Vitaceae</taxon>
        <taxon>Viteae</taxon>
        <taxon>Vitis</taxon>
    </lineage>
</organism>
<evidence type="ECO:0000256" key="6">
    <source>
        <dbReference type="ARBA" id="ARBA00022801"/>
    </source>
</evidence>
<evidence type="ECO:0000313" key="9">
    <source>
        <dbReference type="Proteomes" id="UP000288805"/>
    </source>
</evidence>
<evidence type="ECO:0000256" key="7">
    <source>
        <dbReference type="ARBA" id="ARBA00022833"/>
    </source>
</evidence>
<dbReference type="InterPro" id="IPR006379">
    <property type="entry name" value="HAD-SF_hydro_IIB"/>
</dbReference>
<keyword evidence="7" id="KW-0862">Zinc</keyword>
<dbReference type="Gene3D" id="3.30.1240.10">
    <property type="match status" value="1"/>
</dbReference>
<dbReference type="Pfam" id="PF02130">
    <property type="entry name" value="YbeY"/>
    <property type="match status" value="1"/>
</dbReference>
<dbReference type="InterPro" id="IPR036412">
    <property type="entry name" value="HAD-like_sf"/>
</dbReference>
<dbReference type="InterPro" id="IPR020549">
    <property type="entry name" value="YbeY_CS"/>
</dbReference>
<keyword evidence="5" id="KW-0255">Endonuclease</keyword>
<comment type="similarity">
    <text evidence="2">Belongs to the endoribonuclease YbeY family.</text>
</comment>
<dbReference type="GO" id="GO:0006364">
    <property type="term" value="P:rRNA processing"/>
    <property type="evidence" value="ECO:0007669"/>
    <property type="project" value="InterPro"/>
</dbReference>
<gene>
    <name evidence="8" type="primary">YBEY_2</name>
    <name evidence="8" type="ORF">CK203_003452</name>
</gene>
<dbReference type="AlphaFoldDB" id="A0A438K8I9"/>
<dbReference type="NCBIfam" id="TIGR01484">
    <property type="entry name" value="HAD-SF-IIB"/>
    <property type="match status" value="1"/>
</dbReference>
<dbReference type="InterPro" id="IPR002036">
    <property type="entry name" value="YbeY"/>
</dbReference>
<reference evidence="8 9" key="1">
    <citation type="journal article" date="2018" name="PLoS Genet.">
        <title>Population sequencing reveals clonal diversity and ancestral inbreeding in the grapevine cultivar Chardonnay.</title>
        <authorList>
            <person name="Roach M.J."/>
            <person name="Johnson D.L."/>
            <person name="Bohlmann J."/>
            <person name="van Vuuren H.J."/>
            <person name="Jones S.J."/>
            <person name="Pretorius I.S."/>
            <person name="Schmidt S.A."/>
            <person name="Borneman A.R."/>
        </authorList>
    </citation>
    <scope>NUCLEOTIDE SEQUENCE [LARGE SCALE GENOMIC DNA]</scope>
    <source>
        <strain evidence="9">cv. Chardonnay</strain>
        <tissue evidence="8">Leaf</tissue>
    </source>
</reference>
<dbReference type="PROSITE" id="PS01306">
    <property type="entry name" value="UPF0054"/>
    <property type="match status" value="1"/>
</dbReference>
<dbReference type="Gene3D" id="3.40.390.30">
    <property type="entry name" value="Metalloproteases ('zincins'), catalytic domain"/>
    <property type="match status" value="1"/>
</dbReference>
<keyword evidence="4" id="KW-0479">Metal-binding</keyword>
<evidence type="ECO:0000256" key="4">
    <source>
        <dbReference type="ARBA" id="ARBA00022723"/>
    </source>
</evidence>
<dbReference type="Proteomes" id="UP000288805">
    <property type="component" value="Unassembled WGS sequence"/>
</dbReference>
<dbReference type="Gene3D" id="3.40.50.1000">
    <property type="entry name" value="HAD superfamily/HAD-like"/>
    <property type="match status" value="1"/>
</dbReference>
<evidence type="ECO:0000256" key="3">
    <source>
        <dbReference type="ARBA" id="ARBA00022722"/>
    </source>
</evidence>
<evidence type="ECO:0000256" key="1">
    <source>
        <dbReference type="ARBA" id="ARBA00001947"/>
    </source>
</evidence>
<protein>
    <submittedName>
        <fullName evidence="8">Endoribonuclease YBEY, chloroplastic</fullName>
    </submittedName>
</protein>
<dbReference type="InterPro" id="IPR023091">
    <property type="entry name" value="MetalPrtase_cat_dom_sf_prd"/>
</dbReference>
<dbReference type="SUPFAM" id="SSF55486">
    <property type="entry name" value="Metalloproteases ('zincins'), catalytic domain"/>
    <property type="match status" value="1"/>
</dbReference>
<dbReference type="SUPFAM" id="SSF56784">
    <property type="entry name" value="HAD-like"/>
    <property type="match status" value="1"/>
</dbReference>
<dbReference type="GO" id="GO:0004519">
    <property type="term" value="F:endonuclease activity"/>
    <property type="evidence" value="ECO:0007669"/>
    <property type="project" value="UniProtKB-KW"/>
</dbReference>
<dbReference type="PANTHER" id="PTHR46986">
    <property type="entry name" value="ENDORIBONUCLEASE YBEY, CHLOROPLASTIC"/>
    <property type="match status" value="1"/>
</dbReference>
<dbReference type="Pfam" id="PF08282">
    <property type="entry name" value="Hydrolase_3"/>
    <property type="match status" value="2"/>
</dbReference>
<dbReference type="GO" id="GO:0046872">
    <property type="term" value="F:metal ion binding"/>
    <property type="evidence" value="ECO:0007669"/>
    <property type="project" value="UniProtKB-KW"/>
</dbReference>
<dbReference type="PANTHER" id="PTHR46986:SF1">
    <property type="entry name" value="ENDORIBONUCLEASE YBEY, CHLOROPLASTIC"/>
    <property type="match status" value="1"/>
</dbReference>
<accession>A0A438K8I9</accession>
<evidence type="ECO:0000256" key="5">
    <source>
        <dbReference type="ARBA" id="ARBA00022759"/>
    </source>
</evidence>
<dbReference type="InterPro" id="IPR023214">
    <property type="entry name" value="HAD_sf"/>
</dbReference>
<keyword evidence="3" id="KW-0540">Nuclease</keyword>
<dbReference type="GO" id="GO:0004222">
    <property type="term" value="F:metalloendopeptidase activity"/>
    <property type="evidence" value="ECO:0007669"/>
    <property type="project" value="InterPro"/>
</dbReference>